<dbReference type="Proteomes" id="UP001501638">
    <property type="component" value="Unassembled WGS sequence"/>
</dbReference>
<proteinExistence type="predicted"/>
<dbReference type="EMBL" id="BAAASZ010000042">
    <property type="protein sequence ID" value="GAA2463309.1"/>
    <property type="molecule type" value="Genomic_DNA"/>
</dbReference>
<comment type="caution">
    <text evidence="1">The sequence shown here is derived from an EMBL/GenBank/DDBJ whole genome shotgun (WGS) entry which is preliminary data.</text>
</comment>
<evidence type="ECO:0000313" key="1">
    <source>
        <dbReference type="EMBL" id="GAA2463309.1"/>
    </source>
</evidence>
<protein>
    <submittedName>
        <fullName evidence="1">Uncharacterized protein</fullName>
    </submittedName>
</protein>
<reference evidence="2" key="1">
    <citation type="journal article" date="2019" name="Int. J. Syst. Evol. Microbiol.">
        <title>The Global Catalogue of Microorganisms (GCM) 10K type strain sequencing project: providing services to taxonomists for standard genome sequencing and annotation.</title>
        <authorList>
            <consortium name="The Broad Institute Genomics Platform"/>
            <consortium name="The Broad Institute Genome Sequencing Center for Infectious Disease"/>
            <person name="Wu L."/>
            <person name="Ma J."/>
        </authorList>
    </citation>
    <scope>NUCLEOTIDE SEQUENCE [LARGE SCALE GENOMIC DNA]</scope>
    <source>
        <strain evidence="2">JCM 6305</strain>
    </source>
</reference>
<accession>A0ABP5XRV7</accession>
<dbReference type="RefSeq" id="WP_344328278.1">
    <property type="nucleotide sequence ID" value="NZ_BAAASZ010000042.1"/>
</dbReference>
<gene>
    <name evidence="1" type="ORF">GCM10010405_54750</name>
</gene>
<sequence>MDAVEQDASLRSDITAAFKDTLALDDRYNVIANVLAQHARDNGLETRLSDRELRDECAGWWPQGFDKLDSEGFRAYLQEMVGLGVLAPNHDGQGWHLRGPNALRMIGTAQEIEARLLGAERESRLEEAVVLESRPGLDDGHRSAPLTINQIDYLLGESGNQVRVVLGTRATGIGDVERTLRDATGRVAGWTLPPIGNANTYRRELAAGRAGERRLLISDLALGSEKSCRESLEYARAILPTTAEATRSVVLVSSAAQLAFWRDLLADPEADRSDTDDTVVVLRRYHRRGLRDWTQYHSAYETEARLARLAAVTGGWPLLLDHVLRLREEHRDQDRALHELEEWLGQKENVEEFADAVGLLEDETVRTGYEAIVEQLGTGWNSDADCAAAAELAGLAPDDAQWALTCLETLQVLDRDGTRLRVEPVLHAALGALDASQ</sequence>
<organism evidence="1 2">
    <name type="scientific">Streptomyces macrosporus</name>
    <dbReference type="NCBI Taxonomy" id="44032"/>
    <lineage>
        <taxon>Bacteria</taxon>
        <taxon>Bacillati</taxon>
        <taxon>Actinomycetota</taxon>
        <taxon>Actinomycetes</taxon>
        <taxon>Kitasatosporales</taxon>
        <taxon>Streptomycetaceae</taxon>
        <taxon>Streptomyces</taxon>
    </lineage>
</organism>
<name>A0ABP5XRV7_9ACTN</name>
<keyword evidence="2" id="KW-1185">Reference proteome</keyword>
<evidence type="ECO:0000313" key="2">
    <source>
        <dbReference type="Proteomes" id="UP001501638"/>
    </source>
</evidence>